<feature type="region of interest" description="Disordered" evidence="1">
    <location>
        <begin position="391"/>
        <end position="477"/>
    </location>
</feature>
<reference evidence="2" key="1">
    <citation type="submission" date="2023-10" db="EMBL/GenBank/DDBJ databases">
        <authorList>
            <person name="Chen Y."/>
            <person name="Shah S."/>
            <person name="Dougan E. K."/>
            <person name="Thang M."/>
            <person name="Chan C."/>
        </authorList>
    </citation>
    <scope>NUCLEOTIDE SEQUENCE [LARGE SCALE GENOMIC DNA]</scope>
</reference>
<organism evidence="2 3">
    <name type="scientific">Prorocentrum cordatum</name>
    <dbReference type="NCBI Taxonomy" id="2364126"/>
    <lineage>
        <taxon>Eukaryota</taxon>
        <taxon>Sar</taxon>
        <taxon>Alveolata</taxon>
        <taxon>Dinophyceae</taxon>
        <taxon>Prorocentrales</taxon>
        <taxon>Prorocentraceae</taxon>
        <taxon>Prorocentrum</taxon>
    </lineage>
</organism>
<feature type="compositionally biased region" description="Low complexity" evidence="1">
    <location>
        <begin position="391"/>
        <end position="404"/>
    </location>
</feature>
<keyword evidence="3" id="KW-1185">Reference proteome</keyword>
<feature type="compositionally biased region" description="Low complexity" evidence="1">
    <location>
        <begin position="454"/>
        <end position="467"/>
    </location>
</feature>
<feature type="compositionally biased region" description="Basic and acidic residues" evidence="1">
    <location>
        <begin position="418"/>
        <end position="428"/>
    </location>
</feature>
<sequence>MEAFVGAVGDVPLLSEVQKSVTDVLTGAGFALPDYLPGTPAATVDTLIGTLQGPVGGLLKRTFERADDVATAKRVKAVAVSPPGAQPGLGGALAASHPVPGPLTGSLVGLLGPDASAGAVARALTAGAASVDMDAKRKALKLEGLPFQLRAQPSLFQLLAADGKAAEGATPPRTAFTYVDLTHKDLLPLWMSAEAIGGHTPRPGEFEWDPNADTISLGALGRAFKDVLENPRYFRSVVQWNAVWFRYAPVAVAMGQMTWPIVLSHADHMYKLAETERHPGNGPAVVFVYDELLRRSLATRAEWADPSLDLAAAFGETDKQILEAARSRLHQAGLVRQAPGAGRSSGSTAFSNEANSRAIEAADADRTVARAAQAAKELAKQHANLEAPMAAMAASKGPKGKGAANSQDARQGKTSKQLKSERFFEKQRQKANYRRWGKDRGGEPRKVRVQQTSGPGAAPHGLGAPAGFDPMQHKAARAAAATTPAQLYGLRRVRLEHWALRALQLQGERAQWLGDAPAHLQKMLAGIHGPLKGLQFVGAPPACPDFCRPGGEQLCTLTVAELRAQRSERNNFVISKIKPSEWYGDLWALTVADASAGYMTTPQLLQEVDLATASVTRRLPVREETPKGWRARPVDDFTESGVNPATRPRDAIEHETVDLFLALLPLCLSLGMGPLMWKRGVAQAFRTVPLRSDSLDLAWVAFARAGHLWASQRRAMPFGSTSANYGWHRVGSLLKAAMVFDFFAPARRYVDDFFGCDPRDCKVTGGACLAVICGPLGFETDPSKDSHQTECLTALGAQVALNVACLSVSAAVDATKAARWSAELSQMRESRRCSPDVAARYAGRLAFACVLASGKVGRALVKPFHAQANAPLPGFSVSPLLENAAAWWVKYLALRPPAQLSVGLAVRDTAWAWADASGEGGCLGVVAFVCGQWHCALMDAPAVVMGQLLTRGDDQINFLEMLAVALFAHVFAELANLLAGRLWLHAAQWAWAPYWVRVERRGAIWVEPSLPAELETIWFMNVRQLAASVAARAQGWWLRDAACDAFLWGERNRAQHIAKSLAGIAPTRRALAETGAGHLASDATSWAAGGAAAVTFANQASRDWKAAPRLHRTQGWTEEPCRVRPFAALKATEYLDYVDNLDKWLQSVDDVPSDPACCRRLAAVLVEHGFRDWRHLDSVRPESLQAKNVNQAALLQRAVDKATALGLRLRRGTGPTGEAIPAGPWRAASIGVAPEPAAAKSALDAATGLSQSAVTSAQGAWAKEAKRLGVPVQGATPRAVIGHLATSAPGPDAVQLLDERARLLRLECKRGSLQSVASGLRAWHAFATLVLGYPDVATLPPRSEQDVCRFLAVFVNAGTAANYVGYVKWACVNLALPTAWWTEAVTLTIRGLRAEQIRATGGPASVRVLLADDWVAQLACLAESMRMPSVQAAVLVSSVFLLRVQSETIGLEAGRRCEAQLLPRGRHSAVWIEQNGGSADALHIRLARRKNRPQGSTLIRTCACAGGHSRCCAVHTVTPILRSRDVGGKLFEFSSAHLLEQVRRLLGLLGHRCANHCTLKGFRAGRATSLAAAGSPLGVILAAGEWRSAAFLRYCHADELSATSMIEVACEDNDDED</sequence>
<name>A0ABN9P6S9_9DINO</name>
<evidence type="ECO:0000313" key="2">
    <source>
        <dbReference type="EMBL" id="CAK0788244.1"/>
    </source>
</evidence>
<evidence type="ECO:0000313" key="3">
    <source>
        <dbReference type="Proteomes" id="UP001189429"/>
    </source>
</evidence>
<proteinExistence type="predicted"/>
<accession>A0ABN9P6S9</accession>
<feature type="compositionally biased region" description="Polar residues" evidence="1">
    <location>
        <begin position="405"/>
        <end position="417"/>
    </location>
</feature>
<comment type="caution">
    <text evidence="2">The sequence shown here is derived from an EMBL/GenBank/DDBJ whole genome shotgun (WGS) entry which is preliminary data.</text>
</comment>
<dbReference type="Proteomes" id="UP001189429">
    <property type="component" value="Unassembled WGS sequence"/>
</dbReference>
<evidence type="ECO:0000256" key="1">
    <source>
        <dbReference type="SAM" id="MobiDB-lite"/>
    </source>
</evidence>
<protein>
    <submittedName>
        <fullName evidence="2">Uncharacterized protein</fullName>
    </submittedName>
</protein>
<dbReference type="EMBL" id="CAUYUJ010000015">
    <property type="protein sequence ID" value="CAK0788244.1"/>
    <property type="molecule type" value="Genomic_DNA"/>
</dbReference>
<gene>
    <name evidence="2" type="ORF">PCOR1329_LOCUS182</name>
</gene>
<feature type="compositionally biased region" description="Basic and acidic residues" evidence="1">
    <location>
        <begin position="436"/>
        <end position="446"/>
    </location>
</feature>